<reference evidence="4" key="1">
    <citation type="journal article" date="2020" name="Stud. Mycol.">
        <title>101 Dothideomycetes genomes: A test case for predicting lifestyles and emergence of pathogens.</title>
        <authorList>
            <person name="Haridas S."/>
            <person name="Albert R."/>
            <person name="Binder M."/>
            <person name="Bloem J."/>
            <person name="LaButti K."/>
            <person name="Salamov A."/>
            <person name="Andreopoulos B."/>
            <person name="Baker S."/>
            <person name="Barry K."/>
            <person name="Bills G."/>
            <person name="Bluhm B."/>
            <person name="Cannon C."/>
            <person name="Castanera R."/>
            <person name="Culley D."/>
            <person name="Daum C."/>
            <person name="Ezra D."/>
            <person name="Gonzalez J."/>
            <person name="Henrissat B."/>
            <person name="Kuo A."/>
            <person name="Liang C."/>
            <person name="Lipzen A."/>
            <person name="Lutzoni F."/>
            <person name="Magnuson J."/>
            <person name="Mondo S."/>
            <person name="Nolan M."/>
            <person name="Ohm R."/>
            <person name="Pangilinan J."/>
            <person name="Park H.-J."/>
            <person name="Ramirez L."/>
            <person name="Alfaro M."/>
            <person name="Sun H."/>
            <person name="Tritt A."/>
            <person name="Yoshinaga Y."/>
            <person name="Zwiers L.-H."/>
            <person name="Turgeon B."/>
            <person name="Goodwin S."/>
            <person name="Spatafora J."/>
            <person name="Crous P."/>
            <person name="Grigoriev I."/>
        </authorList>
    </citation>
    <scope>NUCLEOTIDE SEQUENCE [LARGE SCALE GENOMIC DNA]</scope>
    <source>
        <strain evidence="4">CBS 304.66</strain>
    </source>
</reference>
<dbReference type="Proteomes" id="UP000800093">
    <property type="component" value="Unassembled WGS sequence"/>
</dbReference>
<dbReference type="EMBL" id="ML986578">
    <property type="protein sequence ID" value="KAF2271042.1"/>
    <property type="molecule type" value="Genomic_DNA"/>
</dbReference>
<evidence type="ECO:0000256" key="1">
    <source>
        <dbReference type="SAM" id="Phobius"/>
    </source>
</evidence>
<keyword evidence="1" id="KW-0472">Membrane</keyword>
<feature type="transmembrane region" description="Helical" evidence="1">
    <location>
        <begin position="12"/>
        <end position="33"/>
    </location>
</feature>
<evidence type="ECO:0000313" key="3">
    <source>
        <dbReference type="EMBL" id="KAF2271042.1"/>
    </source>
</evidence>
<keyword evidence="1" id="KW-0812">Transmembrane</keyword>
<dbReference type="InterPro" id="IPR006598">
    <property type="entry name" value="CAP10"/>
</dbReference>
<dbReference type="PANTHER" id="PTHR12203:SF107">
    <property type="entry name" value="GLYCOSYL TRANSFERASE CAP10 DOMAIN-CONTAINING PROTEIN"/>
    <property type="match status" value="1"/>
</dbReference>
<feature type="domain" description="Glycosyl transferase CAP10" evidence="2">
    <location>
        <begin position="191"/>
        <end position="425"/>
    </location>
</feature>
<dbReference type="Pfam" id="PF05686">
    <property type="entry name" value="Glyco_transf_90"/>
    <property type="match status" value="1"/>
</dbReference>
<organism evidence="3 4">
    <name type="scientific">Lojkania enalia</name>
    <dbReference type="NCBI Taxonomy" id="147567"/>
    <lineage>
        <taxon>Eukaryota</taxon>
        <taxon>Fungi</taxon>
        <taxon>Dikarya</taxon>
        <taxon>Ascomycota</taxon>
        <taxon>Pezizomycotina</taxon>
        <taxon>Dothideomycetes</taxon>
        <taxon>Pleosporomycetidae</taxon>
        <taxon>Pleosporales</taxon>
        <taxon>Pleosporales incertae sedis</taxon>
        <taxon>Lojkania</taxon>
    </lineage>
</organism>
<comment type="caution">
    <text evidence="3">The sequence shown here is derived from an EMBL/GenBank/DDBJ whole genome shotgun (WGS) entry which is preliminary data.</text>
</comment>
<protein>
    <recommendedName>
        <fullName evidence="2">Glycosyl transferase CAP10 domain-containing protein</fullName>
    </recommendedName>
</protein>
<keyword evidence="1" id="KW-1133">Transmembrane helix</keyword>
<proteinExistence type="predicted"/>
<dbReference type="InterPro" id="IPR051091">
    <property type="entry name" value="O-Glucosyltr/Glycosyltrsf_90"/>
</dbReference>
<gene>
    <name evidence="3" type="ORF">CC78DRAFT_527994</name>
</gene>
<accession>A0A9P4TRK3</accession>
<keyword evidence="4" id="KW-1185">Reference proteome</keyword>
<evidence type="ECO:0000313" key="4">
    <source>
        <dbReference type="Proteomes" id="UP000800093"/>
    </source>
</evidence>
<dbReference type="AlphaFoldDB" id="A0A9P4TRK3"/>
<dbReference type="SMART" id="SM00672">
    <property type="entry name" value="CAP10"/>
    <property type="match status" value="1"/>
</dbReference>
<dbReference type="OrthoDB" id="202415at2759"/>
<name>A0A9P4TRK3_9PLEO</name>
<dbReference type="PANTHER" id="PTHR12203">
    <property type="entry name" value="KDEL LYS-ASP-GLU-LEU CONTAINING - RELATED"/>
    <property type="match status" value="1"/>
</dbReference>
<sequence length="470" mass="54507">MFLRRRCGVVDALTYVFISTCGLFILLICSILYGTRTESSTLPPLVKEVLPAGRCLCQYSTHFSCDTCLDCAASQTFIPLNQTSDDDERWIFSYRRDANNYGLDEEQCQAAFPGLFEDIERARKFRGKHNKVTEQELSSFDLTKGMVRAMVYDGELYVLQTMLVDNVNRQKAIGALAALHRAIVATHHRESIPNIEFVFSVEDLPAQPTKPLWVLARRAQDDNLWLIPDFGFWSWEMPQIGTFSEVAAEAIEREAIEPWDQKQEKLVWRGKINFAPKLRRSLIEAARGKPWSDVGQVRWGEPDFREQFLGPVDQCNYMFIAHAEGRSYSGALKYRQLCRSVIIAHKLQWIQHYHYLFKSNGTNQNFVEVERDFSDLDEAMQDLLAHPEKAKRIADNSVRVFRERYLTPAAEACYWRALFKAWKEVSFEPILYNGVEVGEKHKRTQKRGVRYETFILYEQAQQMEYPKSAE</sequence>
<evidence type="ECO:0000259" key="2">
    <source>
        <dbReference type="SMART" id="SM00672"/>
    </source>
</evidence>